<accession>A0A699XIV7</accession>
<feature type="non-terminal residue" evidence="2">
    <location>
        <position position="82"/>
    </location>
</feature>
<protein>
    <submittedName>
        <fullName evidence="2">Uncharacterized protein</fullName>
    </submittedName>
</protein>
<feature type="region of interest" description="Disordered" evidence="1">
    <location>
        <begin position="1"/>
        <end position="24"/>
    </location>
</feature>
<evidence type="ECO:0000313" key="2">
    <source>
        <dbReference type="EMBL" id="GFD59719.1"/>
    </source>
</evidence>
<gene>
    <name evidence="2" type="ORF">Tci_931688</name>
</gene>
<reference evidence="2" key="1">
    <citation type="journal article" date="2019" name="Sci. Rep.">
        <title>Draft genome of Tanacetum cinerariifolium, the natural source of mosquito coil.</title>
        <authorList>
            <person name="Yamashiro T."/>
            <person name="Shiraishi A."/>
            <person name="Satake H."/>
            <person name="Nakayama K."/>
        </authorList>
    </citation>
    <scope>NUCLEOTIDE SEQUENCE</scope>
</reference>
<sequence length="82" mass="9293">SEYVFDFELEDEELSEEDPDDPIKADIEPRKSLMRQSNMVEANLSRTFAADAPSHRGAWRKIQQGSTMYDAVRRAPSSNDGS</sequence>
<feature type="non-terminal residue" evidence="2">
    <location>
        <position position="1"/>
    </location>
</feature>
<comment type="caution">
    <text evidence="2">The sequence shown here is derived from an EMBL/GenBank/DDBJ whole genome shotgun (WGS) entry which is preliminary data.</text>
</comment>
<dbReference type="AlphaFoldDB" id="A0A699XIV7"/>
<proteinExistence type="predicted"/>
<dbReference type="EMBL" id="BKCJ011868389">
    <property type="protein sequence ID" value="GFD59719.1"/>
    <property type="molecule type" value="Genomic_DNA"/>
</dbReference>
<evidence type="ECO:0000256" key="1">
    <source>
        <dbReference type="SAM" id="MobiDB-lite"/>
    </source>
</evidence>
<feature type="compositionally biased region" description="Acidic residues" evidence="1">
    <location>
        <begin position="1"/>
        <end position="20"/>
    </location>
</feature>
<organism evidence="2">
    <name type="scientific">Tanacetum cinerariifolium</name>
    <name type="common">Dalmatian daisy</name>
    <name type="synonym">Chrysanthemum cinerariifolium</name>
    <dbReference type="NCBI Taxonomy" id="118510"/>
    <lineage>
        <taxon>Eukaryota</taxon>
        <taxon>Viridiplantae</taxon>
        <taxon>Streptophyta</taxon>
        <taxon>Embryophyta</taxon>
        <taxon>Tracheophyta</taxon>
        <taxon>Spermatophyta</taxon>
        <taxon>Magnoliopsida</taxon>
        <taxon>eudicotyledons</taxon>
        <taxon>Gunneridae</taxon>
        <taxon>Pentapetalae</taxon>
        <taxon>asterids</taxon>
        <taxon>campanulids</taxon>
        <taxon>Asterales</taxon>
        <taxon>Asteraceae</taxon>
        <taxon>Asteroideae</taxon>
        <taxon>Anthemideae</taxon>
        <taxon>Anthemidinae</taxon>
        <taxon>Tanacetum</taxon>
    </lineage>
</organism>
<name>A0A699XIV7_TANCI</name>